<feature type="region of interest" description="Disordered" evidence="1">
    <location>
        <begin position="44"/>
        <end position="114"/>
    </location>
</feature>
<dbReference type="EMBL" id="LUEZ02000096">
    <property type="protein sequence ID" value="RDB14599.1"/>
    <property type="molecule type" value="Genomic_DNA"/>
</dbReference>
<protein>
    <submittedName>
        <fullName evidence="2">Uncharacterized protein</fullName>
    </submittedName>
</protein>
<sequence length="114" mass="12928">MAEKGTRGAGKWAHPPLKKLTKRKTRPISTNLRTEYAKLKCRCTEEEHTHRRISLNAVETKKEETMDSNPPSKRRNDGKGRLVPPMRNQGTLRAKLPQNASYGTSNLHIDGEHS</sequence>
<keyword evidence="3" id="KW-1185">Reference proteome</keyword>
<name>A0A369IXU7_HYPMA</name>
<dbReference type="InParanoid" id="A0A369IXU7"/>
<feature type="region of interest" description="Disordered" evidence="1">
    <location>
        <begin position="1"/>
        <end position="26"/>
    </location>
</feature>
<proteinExistence type="predicted"/>
<evidence type="ECO:0000256" key="1">
    <source>
        <dbReference type="SAM" id="MobiDB-lite"/>
    </source>
</evidence>
<gene>
    <name evidence="2" type="ORF">Hypma_016206</name>
</gene>
<feature type="compositionally biased region" description="Polar residues" evidence="1">
    <location>
        <begin position="98"/>
        <end position="107"/>
    </location>
</feature>
<evidence type="ECO:0000313" key="2">
    <source>
        <dbReference type="EMBL" id="RDB14599.1"/>
    </source>
</evidence>
<evidence type="ECO:0000313" key="3">
    <source>
        <dbReference type="Proteomes" id="UP000076154"/>
    </source>
</evidence>
<reference evidence="2" key="1">
    <citation type="submission" date="2018-04" db="EMBL/GenBank/DDBJ databases">
        <title>Whole genome sequencing of Hypsizygus marmoreus.</title>
        <authorList>
            <person name="Choi I.-G."/>
            <person name="Min B."/>
            <person name="Kim J.-G."/>
            <person name="Kim S."/>
            <person name="Oh Y.-L."/>
            <person name="Kong W.-S."/>
            <person name="Park H."/>
            <person name="Jeong J."/>
            <person name="Song E.-S."/>
        </authorList>
    </citation>
    <scope>NUCLEOTIDE SEQUENCE [LARGE SCALE GENOMIC DNA]</scope>
    <source>
        <strain evidence="2">51987-8</strain>
    </source>
</reference>
<comment type="caution">
    <text evidence="2">The sequence shown here is derived from an EMBL/GenBank/DDBJ whole genome shotgun (WGS) entry which is preliminary data.</text>
</comment>
<organism evidence="2 3">
    <name type="scientific">Hypsizygus marmoreus</name>
    <name type="common">White beech mushroom</name>
    <name type="synonym">Agaricus marmoreus</name>
    <dbReference type="NCBI Taxonomy" id="39966"/>
    <lineage>
        <taxon>Eukaryota</taxon>
        <taxon>Fungi</taxon>
        <taxon>Dikarya</taxon>
        <taxon>Basidiomycota</taxon>
        <taxon>Agaricomycotina</taxon>
        <taxon>Agaricomycetes</taxon>
        <taxon>Agaricomycetidae</taxon>
        <taxon>Agaricales</taxon>
        <taxon>Tricholomatineae</taxon>
        <taxon>Lyophyllaceae</taxon>
        <taxon>Hypsizygus</taxon>
    </lineage>
</organism>
<feature type="compositionally biased region" description="Basic residues" evidence="1">
    <location>
        <begin position="16"/>
        <end position="26"/>
    </location>
</feature>
<dbReference type="AlphaFoldDB" id="A0A369IXU7"/>
<accession>A0A369IXU7</accession>
<dbReference type="Proteomes" id="UP000076154">
    <property type="component" value="Unassembled WGS sequence"/>
</dbReference>